<dbReference type="EMBL" id="LYVF01000192">
    <property type="protein sequence ID" value="OAT79766.1"/>
    <property type="molecule type" value="Genomic_DNA"/>
</dbReference>
<dbReference type="OrthoDB" id="9784805at2"/>
<dbReference type="InterPro" id="IPR025714">
    <property type="entry name" value="Methyltranfer_dom"/>
</dbReference>
<dbReference type="InterPro" id="IPR029063">
    <property type="entry name" value="SAM-dependent_MTases_sf"/>
</dbReference>
<dbReference type="Pfam" id="PF13847">
    <property type="entry name" value="Methyltransf_31"/>
    <property type="match status" value="1"/>
</dbReference>
<feature type="binding site" evidence="4">
    <location>
        <begin position="144"/>
        <end position="148"/>
    </location>
    <ligand>
        <name>S-adenosyl-L-methionine</name>
        <dbReference type="ChEBI" id="CHEBI:59789"/>
    </ligand>
</feature>
<dbReference type="NCBIfam" id="TIGR03534">
    <property type="entry name" value="RF_mod_PrmC"/>
    <property type="match status" value="1"/>
</dbReference>
<dbReference type="GO" id="GO:0032259">
    <property type="term" value="P:methylation"/>
    <property type="evidence" value="ECO:0007669"/>
    <property type="project" value="UniProtKB-KW"/>
</dbReference>
<dbReference type="NCBIfam" id="TIGR00536">
    <property type="entry name" value="hemK_fam"/>
    <property type="match status" value="1"/>
</dbReference>
<evidence type="ECO:0000256" key="3">
    <source>
        <dbReference type="ARBA" id="ARBA00022691"/>
    </source>
</evidence>
<dbReference type="InterPro" id="IPR019874">
    <property type="entry name" value="RF_methyltr_PrmC"/>
</dbReference>
<dbReference type="HAMAP" id="MF_02126">
    <property type="entry name" value="RF_methyltr_PrmC"/>
    <property type="match status" value="1"/>
</dbReference>
<organism evidence="7 8">
    <name type="scientific">Desulfotomaculum copahuensis</name>
    <dbReference type="NCBI Taxonomy" id="1838280"/>
    <lineage>
        <taxon>Bacteria</taxon>
        <taxon>Bacillati</taxon>
        <taxon>Bacillota</taxon>
        <taxon>Clostridia</taxon>
        <taxon>Eubacteriales</taxon>
        <taxon>Desulfotomaculaceae</taxon>
        <taxon>Desulfotomaculum</taxon>
    </lineage>
</organism>
<sequence>MEALAEAGAFLQKCGVDGAALDAQVLLAHCTGLDRAGLYREGQRELTREQADNFRALVRRRAAREPVAYLTGHREFMGLDFLVRPGVLIPRPETELLVEEALAQPAKRRNGGTFPGGADAPGIAGGGHARRGGPAGALRIADAGTGSGAIAVSLARFLPAALVYATDISPAALDTARQNAFRHGVAERISFFSGDLLVPLLERGLAGRLDLVAANLPYVPSAGLPGLMPDVRLYEPSTALDGGPDGLDLYRRLIPQAKELLAPGGHLLIEIDPSQAPLIPALLDRRDWVYAVRRDLAGRERLVAAWRNGIKSINDQSENHLP</sequence>
<evidence type="ECO:0000256" key="2">
    <source>
        <dbReference type="ARBA" id="ARBA00022679"/>
    </source>
</evidence>
<evidence type="ECO:0000256" key="1">
    <source>
        <dbReference type="ARBA" id="ARBA00022603"/>
    </source>
</evidence>
<evidence type="ECO:0000256" key="4">
    <source>
        <dbReference type="HAMAP-Rule" id="MF_02126"/>
    </source>
</evidence>
<evidence type="ECO:0000313" key="7">
    <source>
        <dbReference type="EMBL" id="OAT79766.1"/>
    </source>
</evidence>
<dbReference type="Pfam" id="PF17827">
    <property type="entry name" value="PrmC_N"/>
    <property type="match status" value="1"/>
</dbReference>
<gene>
    <name evidence="4" type="primary">prmC</name>
    <name evidence="7" type="ORF">A6M21_15040</name>
</gene>
<comment type="function">
    <text evidence="4">Methylates the class 1 translation termination release factors RF1/PrfA and RF2/PrfB on the glutamine residue of the universally conserved GGQ motif.</text>
</comment>
<keyword evidence="3 4" id="KW-0949">S-adenosyl-L-methionine</keyword>
<evidence type="ECO:0000259" key="6">
    <source>
        <dbReference type="Pfam" id="PF17827"/>
    </source>
</evidence>
<comment type="caution">
    <text evidence="7">The sequence shown here is derived from an EMBL/GenBank/DDBJ whole genome shotgun (WGS) entry which is preliminary data.</text>
</comment>
<dbReference type="STRING" id="1838280.A6M21_15040"/>
<dbReference type="GO" id="GO:0102559">
    <property type="term" value="F:peptide chain release factor N(5)-glutamine methyltransferase activity"/>
    <property type="evidence" value="ECO:0007669"/>
    <property type="project" value="UniProtKB-EC"/>
</dbReference>
<dbReference type="InterPro" id="IPR040758">
    <property type="entry name" value="PrmC_N"/>
</dbReference>
<accession>A0A1B7LB62</accession>
<dbReference type="PANTHER" id="PTHR18895">
    <property type="entry name" value="HEMK METHYLTRANSFERASE"/>
    <property type="match status" value="1"/>
</dbReference>
<proteinExistence type="inferred from homology"/>
<feature type="domain" description="Methyltransferase" evidence="5">
    <location>
        <begin position="138"/>
        <end position="270"/>
    </location>
</feature>
<evidence type="ECO:0000259" key="5">
    <source>
        <dbReference type="Pfam" id="PF13847"/>
    </source>
</evidence>
<comment type="caution">
    <text evidence="4">Lacks conserved residue(s) required for the propagation of feature annotation.</text>
</comment>
<dbReference type="Gene3D" id="3.40.50.150">
    <property type="entry name" value="Vaccinia Virus protein VP39"/>
    <property type="match status" value="1"/>
</dbReference>
<dbReference type="SUPFAM" id="SSF53335">
    <property type="entry name" value="S-adenosyl-L-methionine-dependent methyltransferases"/>
    <property type="match status" value="1"/>
</dbReference>
<reference evidence="7 8" key="1">
    <citation type="submission" date="2016-04" db="EMBL/GenBank/DDBJ databases">
        <authorList>
            <person name="Evans L.H."/>
            <person name="Alamgir A."/>
            <person name="Owens N."/>
            <person name="Weber N.D."/>
            <person name="Virtaneva K."/>
            <person name="Barbian K."/>
            <person name="Babar A."/>
            <person name="Rosenke K."/>
        </authorList>
    </citation>
    <scope>NUCLEOTIDE SEQUENCE [LARGE SCALE GENOMIC DNA]</scope>
    <source>
        <strain evidence="7 8">LMa1</strain>
    </source>
</reference>
<dbReference type="Proteomes" id="UP000078532">
    <property type="component" value="Unassembled WGS sequence"/>
</dbReference>
<dbReference type="CDD" id="cd02440">
    <property type="entry name" value="AdoMet_MTases"/>
    <property type="match status" value="1"/>
</dbReference>
<keyword evidence="1 4" id="KW-0489">Methyltransferase</keyword>
<dbReference type="EC" id="2.1.1.297" evidence="4"/>
<name>A0A1B7LB62_9FIRM</name>
<evidence type="ECO:0000313" key="8">
    <source>
        <dbReference type="Proteomes" id="UP000078532"/>
    </source>
</evidence>
<comment type="catalytic activity">
    <reaction evidence="4">
        <text>L-glutaminyl-[peptide chain release factor] + S-adenosyl-L-methionine = N(5)-methyl-L-glutaminyl-[peptide chain release factor] + S-adenosyl-L-homocysteine + H(+)</text>
        <dbReference type="Rhea" id="RHEA:42896"/>
        <dbReference type="Rhea" id="RHEA-COMP:10271"/>
        <dbReference type="Rhea" id="RHEA-COMP:10272"/>
        <dbReference type="ChEBI" id="CHEBI:15378"/>
        <dbReference type="ChEBI" id="CHEBI:30011"/>
        <dbReference type="ChEBI" id="CHEBI:57856"/>
        <dbReference type="ChEBI" id="CHEBI:59789"/>
        <dbReference type="ChEBI" id="CHEBI:61891"/>
        <dbReference type="EC" id="2.1.1.297"/>
    </reaction>
</comment>
<feature type="binding site" evidence="4">
    <location>
        <position position="167"/>
    </location>
    <ligand>
        <name>S-adenosyl-L-methionine</name>
        <dbReference type="ChEBI" id="CHEBI:59789"/>
    </ligand>
</feature>
<protein>
    <recommendedName>
        <fullName evidence="4">Release factor glutamine methyltransferase</fullName>
        <shortName evidence="4">RF MTase</shortName>
        <ecNumber evidence="4">2.1.1.297</ecNumber>
    </recommendedName>
    <alternativeName>
        <fullName evidence="4">N5-glutamine methyltransferase PrmC</fullName>
    </alternativeName>
    <alternativeName>
        <fullName evidence="4">Protein-(glutamine-N5) MTase PrmC</fullName>
    </alternativeName>
    <alternativeName>
        <fullName evidence="4">Protein-glutamine N-methyltransferase PrmC</fullName>
    </alternativeName>
</protein>
<keyword evidence="8" id="KW-1185">Reference proteome</keyword>
<feature type="binding site" evidence="4">
    <location>
        <position position="215"/>
    </location>
    <ligand>
        <name>S-adenosyl-L-methionine</name>
        <dbReference type="ChEBI" id="CHEBI:59789"/>
    </ligand>
</feature>
<feature type="domain" description="Release factor glutamine methyltransferase N-terminal" evidence="6">
    <location>
        <begin position="2"/>
        <end position="72"/>
    </location>
</feature>
<dbReference type="InterPro" id="IPR004556">
    <property type="entry name" value="HemK-like"/>
</dbReference>
<dbReference type="AlphaFoldDB" id="A0A1B7LB62"/>
<dbReference type="PANTHER" id="PTHR18895:SF74">
    <property type="entry name" value="MTRF1L RELEASE FACTOR GLUTAMINE METHYLTRANSFERASE"/>
    <property type="match status" value="1"/>
</dbReference>
<keyword evidence="2 4" id="KW-0808">Transferase</keyword>
<dbReference type="InterPro" id="IPR050320">
    <property type="entry name" value="N5-glutamine_MTase"/>
</dbReference>
<comment type="similarity">
    <text evidence="4">Belongs to the protein N5-glutamine methyltransferase family. PrmC subfamily.</text>
</comment>
<dbReference type="Gene3D" id="1.10.8.10">
    <property type="entry name" value="DNA helicase RuvA subunit, C-terminal domain"/>
    <property type="match status" value="1"/>
</dbReference>